<evidence type="ECO:0000256" key="4">
    <source>
        <dbReference type="ARBA" id="ARBA00022741"/>
    </source>
</evidence>
<feature type="domain" description="Sigma-54 factor interaction" evidence="14">
    <location>
        <begin position="254"/>
        <end position="482"/>
    </location>
</feature>
<comment type="caution">
    <text evidence="15">The sequence shown here is derived from an EMBL/GenBank/DDBJ whole genome shotgun (WGS) entry which is preliminary data.</text>
</comment>
<comment type="function">
    <text evidence="1 12">Required for activation of most nif operons, which are directly involved in nitrogen fixation.</text>
</comment>
<dbReference type="InterPro" id="IPR029016">
    <property type="entry name" value="GAF-like_dom_sf"/>
</dbReference>
<dbReference type="Gene3D" id="1.10.8.60">
    <property type="match status" value="1"/>
</dbReference>
<evidence type="ECO:0000256" key="11">
    <source>
        <dbReference type="ARBA" id="ARBA00023231"/>
    </source>
</evidence>
<accession>A0A4V2NGV1</accession>
<dbReference type="PROSITE" id="PS00688">
    <property type="entry name" value="SIGMA54_INTERACT_3"/>
    <property type="match status" value="1"/>
</dbReference>
<dbReference type="GO" id="GO:0003700">
    <property type="term" value="F:DNA-binding transcription factor activity"/>
    <property type="evidence" value="ECO:0007669"/>
    <property type="project" value="UniProtKB-UniRule"/>
</dbReference>
<dbReference type="NCBIfam" id="TIGR01817">
    <property type="entry name" value="nifA"/>
    <property type="match status" value="1"/>
</dbReference>
<dbReference type="InterPro" id="IPR003593">
    <property type="entry name" value="AAA+_ATPase"/>
</dbReference>
<dbReference type="SUPFAM" id="SSF52540">
    <property type="entry name" value="P-loop containing nucleoside triphosphate hydrolases"/>
    <property type="match status" value="1"/>
</dbReference>
<dbReference type="AlphaFoldDB" id="A0A4V2NGV1"/>
<dbReference type="PANTHER" id="PTHR32071">
    <property type="entry name" value="TRANSCRIPTIONAL REGULATORY PROTEIN"/>
    <property type="match status" value="1"/>
</dbReference>
<evidence type="ECO:0000313" key="16">
    <source>
        <dbReference type="Proteomes" id="UP000294200"/>
    </source>
</evidence>
<evidence type="ECO:0000256" key="5">
    <source>
        <dbReference type="ARBA" id="ARBA00022840"/>
    </source>
</evidence>
<dbReference type="SMART" id="SM00382">
    <property type="entry name" value="AAA"/>
    <property type="match status" value="1"/>
</dbReference>
<sequence length="611" mass="67095">MQHNTRKSEQGDREDGHNNGDVVMLHIASVRERPSSKSETDHAVPIVQWHESVLTGIFEISKVLTAPYRLEVTMANVIELLQSVVQMRLGIVSLFDDDGVPDITVGADWIEGSDEHYRMRLPQKVIDQIMATDRPLVAENIAVHSGFSAADMDVLGASDNMRVSFIGVPIRIDAKVVGTLTIDRILDNGANFRLDYDVRLLTMIANLVGQTVKLHRLFKSDRERLMAGRDGLQKQLSELKYPAQERKKFQVEGIIGDSPALRGLLEKIAVVAKSNSTVLLRGESGTGKELVAKALHELSPRAKRPFIKLNCAALPETVLESELFGHEKGAFTSAFNSRKGRFELADKGTLFLDEIGEISASFQAKLLRVLQEQEFERVGSNQTIKVDVRVIAATNKNLEDAVARNEFRADLYYRISVVPLLLPPLRERRSDIPLLAVEFLKNFNSENGRTLTFDASAIEVLMNCGFPGNVRELENCVHRSATLAPGLSIVRNDFACCHGQCLSAMLWQSGSDEMALQPGPIVPVQVRPGTPPAEAATSGAVAVPLVGSEQAPLAPGGAALGSGAKMTNRERLIAAMERSGWVQARAARLLGLTPRQIGYALRKYGVEIKRF</sequence>
<dbReference type="PROSITE" id="PS00675">
    <property type="entry name" value="SIGMA54_INTERACT_1"/>
    <property type="match status" value="1"/>
</dbReference>
<dbReference type="InterPro" id="IPR010113">
    <property type="entry name" value="Nif-specific_regulatory_prot"/>
</dbReference>
<dbReference type="GO" id="GO:0000160">
    <property type="term" value="P:phosphorelay signal transduction system"/>
    <property type="evidence" value="ECO:0007669"/>
    <property type="project" value="UniProtKB-UniRule"/>
</dbReference>
<dbReference type="CDD" id="cd00009">
    <property type="entry name" value="AAA"/>
    <property type="match status" value="1"/>
</dbReference>
<reference evidence="15 16" key="1">
    <citation type="submission" date="2017-02" db="EMBL/GenBank/DDBJ databases">
        <title>Paraburkholderia sophoroidis sp. nov. and Paraburkholderia steynii sp. nov. rhizobial symbionts of the fynbos legume Hypocalyptus sophoroides.</title>
        <authorList>
            <person name="Steenkamp E.T."/>
            <person name="Beukes C.W."/>
            <person name="Van Zyl E."/>
            <person name="Avontuur J."/>
            <person name="Chan W.Y."/>
            <person name="Hassen A."/>
            <person name="Palmer M."/>
            <person name="Mthombeni L."/>
            <person name="Phalane F."/>
            <person name="Sereme K."/>
            <person name="Venter S.N."/>
        </authorList>
    </citation>
    <scope>NUCLEOTIDE SEQUENCE [LARGE SCALE GENOMIC DNA]</scope>
    <source>
        <strain evidence="15 16">HC1.1ba</strain>
    </source>
</reference>
<gene>
    <name evidence="15" type="ORF">BZM27_27115</name>
</gene>
<evidence type="ECO:0000256" key="6">
    <source>
        <dbReference type="ARBA" id="ARBA00023012"/>
    </source>
</evidence>
<comment type="subunit">
    <text evidence="2 12">Interacts with sigma-54.</text>
</comment>
<dbReference type="InterPro" id="IPR002197">
    <property type="entry name" value="HTH_Fis"/>
</dbReference>
<dbReference type="Pfam" id="PF02954">
    <property type="entry name" value="HTH_8"/>
    <property type="match status" value="1"/>
</dbReference>
<dbReference type="PANTHER" id="PTHR32071:SF117">
    <property type="entry name" value="PTS-DEPENDENT DIHYDROXYACETONE KINASE OPERON REGULATORY PROTEIN-RELATED"/>
    <property type="match status" value="1"/>
</dbReference>
<dbReference type="InterPro" id="IPR002078">
    <property type="entry name" value="Sigma_54_int"/>
</dbReference>
<dbReference type="PROSITE" id="PS50045">
    <property type="entry name" value="SIGMA54_INTERACT_4"/>
    <property type="match status" value="1"/>
</dbReference>
<dbReference type="PRINTS" id="PR01590">
    <property type="entry name" value="HTHFIS"/>
</dbReference>
<evidence type="ECO:0000256" key="1">
    <source>
        <dbReference type="ARBA" id="ARBA00002167"/>
    </source>
</evidence>
<feature type="region of interest" description="Disordered" evidence="13">
    <location>
        <begin position="1"/>
        <end position="20"/>
    </location>
</feature>
<dbReference type="InterPro" id="IPR025943">
    <property type="entry name" value="Sigma_54_int_dom_ATP-bd_2"/>
</dbReference>
<dbReference type="InterPro" id="IPR058031">
    <property type="entry name" value="AAA_lid_NorR"/>
</dbReference>
<dbReference type="Gene3D" id="1.10.10.60">
    <property type="entry name" value="Homeodomain-like"/>
    <property type="match status" value="1"/>
</dbReference>
<keyword evidence="6 12" id="KW-0902">Two-component regulatory system</keyword>
<dbReference type="InterPro" id="IPR027417">
    <property type="entry name" value="P-loop_NTPase"/>
</dbReference>
<keyword evidence="11 12" id="KW-0535">Nitrogen fixation</keyword>
<dbReference type="SUPFAM" id="SSF55781">
    <property type="entry name" value="GAF domain-like"/>
    <property type="match status" value="1"/>
</dbReference>
<keyword evidence="9 12" id="KW-0010">Activator</keyword>
<dbReference type="InterPro" id="IPR025662">
    <property type="entry name" value="Sigma_54_int_dom_ATP-bd_1"/>
</dbReference>
<dbReference type="FunFam" id="3.40.50.300:FF:000006">
    <property type="entry name" value="DNA-binding transcriptional regulator NtrC"/>
    <property type="match status" value="1"/>
</dbReference>
<dbReference type="GO" id="GO:0005524">
    <property type="term" value="F:ATP binding"/>
    <property type="evidence" value="ECO:0007669"/>
    <property type="project" value="UniProtKB-KW"/>
</dbReference>
<dbReference type="Proteomes" id="UP000294200">
    <property type="component" value="Unassembled WGS sequence"/>
</dbReference>
<keyword evidence="8 12" id="KW-0238">DNA-binding</keyword>
<protein>
    <recommendedName>
        <fullName evidence="3 12">Nif-specific regulatory protein</fullName>
    </recommendedName>
</protein>
<evidence type="ECO:0000256" key="12">
    <source>
        <dbReference type="RuleBase" id="RU368029"/>
    </source>
</evidence>
<evidence type="ECO:0000259" key="14">
    <source>
        <dbReference type="PROSITE" id="PS50045"/>
    </source>
</evidence>
<organism evidence="15 16">
    <name type="scientific">Paraburkholderia steynii</name>
    <dbReference type="NCBI Taxonomy" id="1245441"/>
    <lineage>
        <taxon>Bacteria</taxon>
        <taxon>Pseudomonadati</taxon>
        <taxon>Pseudomonadota</taxon>
        <taxon>Betaproteobacteria</taxon>
        <taxon>Burkholderiales</taxon>
        <taxon>Burkholderiaceae</taxon>
        <taxon>Paraburkholderia</taxon>
    </lineage>
</organism>
<dbReference type="Gene3D" id="3.40.50.300">
    <property type="entry name" value="P-loop containing nucleotide triphosphate hydrolases"/>
    <property type="match status" value="1"/>
</dbReference>
<dbReference type="PROSITE" id="PS00676">
    <property type="entry name" value="SIGMA54_INTERACT_2"/>
    <property type="match status" value="1"/>
</dbReference>
<proteinExistence type="predicted"/>
<feature type="compositionally biased region" description="Basic and acidic residues" evidence="13">
    <location>
        <begin position="1"/>
        <end position="18"/>
    </location>
</feature>
<evidence type="ECO:0000256" key="10">
    <source>
        <dbReference type="ARBA" id="ARBA00023163"/>
    </source>
</evidence>
<dbReference type="Pfam" id="PF01590">
    <property type="entry name" value="GAF"/>
    <property type="match status" value="1"/>
</dbReference>
<dbReference type="EMBL" id="MWML01000114">
    <property type="protein sequence ID" value="TCG06348.1"/>
    <property type="molecule type" value="Genomic_DNA"/>
</dbReference>
<dbReference type="InterPro" id="IPR003018">
    <property type="entry name" value="GAF"/>
</dbReference>
<keyword evidence="4" id="KW-0547">Nucleotide-binding</keyword>
<dbReference type="SMART" id="SM00065">
    <property type="entry name" value="GAF"/>
    <property type="match status" value="1"/>
</dbReference>
<name>A0A4V2NGV1_9BURK</name>
<evidence type="ECO:0000256" key="9">
    <source>
        <dbReference type="ARBA" id="ARBA00023159"/>
    </source>
</evidence>
<keyword evidence="5" id="KW-0067">ATP-binding</keyword>
<dbReference type="GO" id="GO:0043565">
    <property type="term" value="F:sequence-specific DNA binding"/>
    <property type="evidence" value="ECO:0007669"/>
    <property type="project" value="InterPro"/>
</dbReference>
<dbReference type="Pfam" id="PF00158">
    <property type="entry name" value="Sigma54_activat"/>
    <property type="match status" value="1"/>
</dbReference>
<dbReference type="Gene3D" id="3.30.450.40">
    <property type="match status" value="1"/>
</dbReference>
<keyword evidence="16" id="KW-1185">Reference proteome</keyword>
<evidence type="ECO:0000256" key="13">
    <source>
        <dbReference type="SAM" id="MobiDB-lite"/>
    </source>
</evidence>
<evidence type="ECO:0000256" key="2">
    <source>
        <dbReference type="ARBA" id="ARBA00011135"/>
    </source>
</evidence>
<evidence type="ECO:0000313" key="15">
    <source>
        <dbReference type="EMBL" id="TCG06348.1"/>
    </source>
</evidence>
<evidence type="ECO:0000256" key="3">
    <source>
        <dbReference type="ARBA" id="ARBA00015308"/>
    </source>
</evidence>
<dbReference type="GO" id="GO:0009399">
    <property type="term" value="P:nitrogen fixation"/>
    <property type="evidence" value="ECO:0007669"/>
    <property type="project" value="UniProtKB-UniRule"/>
</dbReference>
<dbReference type="InterPro" id="IPR025944">
    <property type="entry name" value="Sigma_54_int_dom_CS"/>
</dbReference>
<keyword evidence="7 12" id="KW-0805">Transcription regulation</keyword>
<evidence type="ECO:0000256" key="8">
    <source>
        <dbReference type="ARBA" id="ARBA00023125"/>
    </source>
</evidence>
<dbReference type="Pfam" id="PF25601">
    <property type="entry name" value="AAA_lid_14"/>
    <property type="match status" value="1"/>
</dbReference>
<keyword evidence="10 12" id="KW-0804">Transcription</keyword>
<evidence type="ECO:0000256" key="7">
    <source>
        <dbReference type="ARBA" id="ARBA00023015"/>
    </source>
</evidence>